<dbReference type="InterPro" id="IPR043136">
    <property type="entry name" value="B30.2/SPRY_sf"/>
</dbReference>
<dbReference type="InterPro" id="IPR058030">
    <property type="entry name" value="TRIM8/14/16/25/29/45/65_CC"/>
</dbReference>
<feature type="domain" description="Pyrin" evidence="3">
    <location>
        <begin position="1"/>
        <end position="91"/>
    </location>
</feature>
<dbReference type="InterPro" id="IPR050143">
    <property type="entry name" value="TRIM/RBCC"/>
</dbReference>
<keyword evidence="1" id="KW-0175">Coiled coil</keyword>
<dbReference type="SMART" id="SM00589">
    <property type="entry name" value="PRY"/>
    <property type="match status" value="1"/>
</dbReference>
<protein>
    <submittedName>
        <fullName evidence="4">E3 ubiquitin-protein ligase TRIM21-like isoform X1</fullName>
    </submittedName>
</protein>
<dbReference type="PROSITE" id="PS50824">
    <property type="entry name" value="DAPIN"/>
    <property type="match status" value="1"/>
</dbReference>
<feature type="domain" description="B30.2/SPRY" evidence="2">
    <location>
        <begin position="256"/>
        <end position="450"/>
    </location>
</feature>
<dbReference type="Pfam" id="PF13765">
    <property type="entry name" value="PRY"/>
    <property type="match status" value="1"/>
</dbReference>
<dbReference type="Proteomes" id="UP001178508">
    <property type="component" value="Chromosome 4"/>
</dbReference>
<keyword evidence="5" id="KW-1185">Reference proteome</keyword>
<dbReference type="CDD" id="cd13733">
    <property type="entry name" value="SPRY_PRY_C-I_1"/>
    <property type="match status" value="1"/>
</dbReference>
<dbReference type="InterPro" id="IPR003879">
    <property type="entry name" value="Butyrophylin_SPRY"/>
</dbReference>
<dbReference type="Gene3D" id="1.10.533.10">
    <property type="entry name" value="Death Domain, Fas"/>
    <property type="match status" value="1"/>
</dbReference>
<name>A0AAV1F1H2_XYRNO</name>
<dbReference type="FunFam" id="2.60.120.920:FF:000004">
    <property type="entry name" value="Butyrophilin subfamily 1 member A1"/>
    <property type="match status" value="1"/>
</dbReference>
<dbReference type="PRINTS" id="PR01407">
    <property type="entry name" value="BUTYPHLNCDUF"/>
</dbReference>
<feature type="coiled-coil region" evidence="1">
    <location>
        <begin position="158"/>
        <end position="207"/>
    </location>
</feature>
<dbReference type="InterPro" id="IPR011029">
    <property type="entry name" value="DEATH-like_dom_sf"/>
</dbReference>
<organism evidence="4 5">
    <name type="scientific">Xyrichtys novacula</name>
    <name type="common">Pearly razorfish</name>
    <name type="synonym">Hemipteronotus novacula</name>
    <dbReference type="NCBI Taxonomy" id="13765"/>
    <lineage>
        <taxon>Eukaryota</taxon>
        <taxon>Metazoa</taxon>
        <taxon>Chordata</taxon>
        <taxon>Craniata</taxon>
        <taxon>Vertebrata</taxon>
        <taxon>Euteleostomi</taxon>
        <taxon>Actinopterygii</taxon>
        <taxon>Neopterygii</taxon>
        <taxon>Teleostei</taxon>
        <taxon>Neoteleostei</taxon>
        <taxon>Acanthomorphata</taxon>
        <taxon>Eupercaria</taxon>
        <taxon>Labriformes</taxon>
        <taxon>Labridae</taxon>
        <taxon>Xyrichtys</taxon>
    </lineage>
</organism>
<dbReference type="CDD" id="cd08321">
    <property type="entry name" value="Pyrin_ASC-like"/>
    <property type="match status" value="1"/>
</dbReference>
<evidence type="ECO:0000259" key="3">
    <source>
        <dbReference type="PROSITE" id="PS50824"/>
    </source>
</evidence>
<dbReference type="PROSITE" id="PS50188">
    <property type="entry name" value="B302_SPRY"/>
    <property type="match status" value="1"/>
</dbReference>
<dbReference type="Gene3D" id="2.60.120.920">
    <property type="match status" value="1"/>
</dbReference>
<sequence length="452" mass="51053">MARLKEELWKTLQDLKDEDFKHFKWFLNHDDMEEGSSGIPVSRLEKAEREQVVDLVVQKYQDPGALRVTVKVLGKISRNDLVERLQRFSPGTKDLKNQKTYALKGDFEKKKAELGAKLSRMIQEREMKIREIKCSVVLSSKSADIHIADSKQAFDVLLQTLRESLDNLIKAINEKREATQKQSEEFIQKLQQEISELTKKNTELEQLSPTKDHLNCVSLNAIPPTKSWTEISITPPQYGGSLATTVTQLEEKLREQKERFINKGKLSRVQQFAEDVMLDPTTAHPSLILSKNGKQVHSGLVNQNLADNSKRFLSAINVLGKQGFSSGRFYYEVQVRGKTSWDLGVVKESIDRKGPITAKPENGYWTICLRNGKNYKASGAHLSVKSEPKTVGVFVDYGKGSVIFFDVDSADIIHSFTECSFTEKLYPFFSPGLPLDGTNSMPLIISPGPRTD</sequence>
<gene>
    <name evidence="4" type="ORF">XNOV1_A027504</name>
</gene>
<evidence type="ECO:0000313" key="4">
    <source>
        <dbReference type="EMBL" id="CAJ1054639.1"/>
    </source>
</evidence>
<dbReference type="Pfam" id="PF00622">
    <property type="entry name" value="SPRY"/>
    <property type="match status" value="1"/>
</dbReference>
<accession>A0AAV1F1H2</accession>
<evidence type="ECO:0000259" key="2">
    <source>
        <dbReference type="PROSITE" id="PS50188"/>
    </source>
</evidence>
<dbReference type="SUPFAM" id="SSF47986">
    <property type="entry name" value="DEATH domain"/>
    <property type="match status" value="1"/>
</dbReference>
<evidence type="ECO:0000256" key="1">
    <source>
        <dbReference type="SAM" id="Coils"/>
    </source>
</evidence>
<dbReference type="EMBL" id="OY660867">
    <property type="protein sequence ID" value="CAJ1054639.1"/>
    <property type="molecule type" value="Genomic_DNA"/>
</dbReference>
<dbReference type="InterPro" id="IPR006574">
    <property type="entry name" value="PRY"/>
</dbReference>
<dbReference type="SMART" id="SM01289">
    <property type="entry name" value="PYRIN"/>
    <property type="match status" value="1"/>
</dbReference>
<dbReference type="SMART" id="SM00449">
    <property type="entry name" value="SPRY"/>
    <property type="match status" value="1"/>
</dbReference>
<reference evidence="4" key="1">
    <citation type="submission" date="2023-08" db="EMBL/GenBank/DDBJ databases">
        <authorList>
            <person name="Alioto T."/>
            <person name="Alioto T."/>
            <person name="Gomez Garrido J."/>
        </authorList>
    </citation>
    <scope>NUCLEOTIDE SEQUENCE</scope>
</reference>
<dbReference type="AlphaFoldDB" id="A0AAV1F1H2"/>
<dbReference type="InterPro" id="IPR001870">
    <property type="entry name" value="B30.2/SPRY"/>
</dbReference>
<evidence type="ECO:0000313" key="5">
    <source>
        <dbReference type="Proteomes" id="UP001178508"/>
    </source>
</evidence>
<dbReference type="InterPro" id="IPR013320">
    <property type="entry name" value="ConA-like_dom_sf"/>
</dbReference>
<dbReference type="Pfam" id="PF02758">
    <property type="entry name" value="PYRIN"/>
    <property type="match status" value="1"/>
</dbReference>
<dbReference type="Pfam" id="PF25600">
    <property type="entry name" value="TRIM_CC"/>
    <property type="match status" value="1"/>
</dbReference>
<dbReference type="InterPro" id="IPR004020">
    <property type="entry name" value="DAPIN"/>
</dbReference>
<dbReference type="PANTHER" id="PTHR24103">
    <property type="entry name" value="E3 UBIQUITIN-PROTEIN LIGASE TRIM"/>
    <property type="match status" value="1"/>
</dbReference>
<proteinExistence type="predicted"/>
<dbReference type="InterPro" id="IPR003877">
    <property type="entry name" value="SPRY_dom"/>
</dbReference>
<dbReference type="SUPFAM" id="SSF49899">
    <property type="entry name" value="Concanavalin A-like lectins/glucanases"/>
    <property type="match status" value="1"/>
</dbReference>